<dbReference type="Pfam" id="PF23343">
    <property type="entry name" value="REP_ORF2-G2P"/>
    <property type="match status" value="1"/>
</dbReference>
<feature type="domain" description="Replication-associated protein ORF2/G2P" evidence="1">
    <location>
        <begin position="100"/>
        <end position="202"/>
    </location>
</feature>
<protein>
    <submittedName>
        <fullName evidence="2">Plectrovirus svts2 rep protein</fullName>
    </submittedName>
</protein>
<evidence type="ECO:0000259" key="1">
    <source>
        <dbReference type="Pfam" id="PF23343"/>
    </source>
</evidence>
<dbReference type="InterPro" id="IPR056906">
    <property type="entry name" value="ORF2/G2P_dom"/>
</dbReference>
<dbReference type="AlphaFoldDB" id="A0AAX3SXB6"/>
<keyword evidence="3" id="KW-1185">Reference proteome</keyword>
<dbReference type="Proteomes" id="UP001214629">
    <property type="component" value="Chromosome"/>
</dbReference>
<gene>
    <name evidence="2" type="ORF">M0C40_07255</name>
</gene>
<sequence length="344" mass="40916">MNVNINAYNRLTGENLYKPYINPDCYINEKYYVKKVYYGPYIKTVVLPLECINNFGKGNPTGIKNTGENETKLLNSRVRSQRNCIQKAIHNFSGCKNMGFLTLTYAENIQDIKIANYHFNLFIKKIKYHFSKYKKNKYKDLKYLVAYEYQKCGAVHFHIIFSEYIPNKIIRKYWPYGLNKNLPVKKGTNEFVSKYVAKYVVKAYSQEKSKNIYDLNTKAYRFSANCTNPVIKVGVIEMTKEELKMALCGVKHFYMFADKQKKHMLGISIDSDWHSDYFWQMEEYVPYDKKIFRFFHKISDLDIYKARKKSNKYLNLGKQRYIKKVPSKWKVLIVQYSLRTTYTT</sequence>
<accession>A0AAX3SXB6</accession>
<proteinExistence type="predicted"/>
<evidence type="ECO:0000313" key="2">
    <source>
        <dbReference type="EMBL" id="WFG95891.1"/>
    </source>
</evidence>
<evidence type="ECO:0000313" key="3">
    <source>
        <dbReference type="Proteomes" id="UP001214629"/>
    </source>
</evidence>
<organism evidence="2 3">
    <name type="scientific">Spiroplasma citri</name>
    <dbReference type="NCBI Taxonomy" id="2133"/>
    <lineage>
        <taxon>Bacteria</taxon>
        <taxon>Bacillati</taxon>
        <taxon>Mycoplasmatota</taxon>
        <taxon>Mollicutes</taxon>
        <taxon>Entomoplasmatales</taxon>
        <taxon>Spiroplasmataceae</taxon>
        <taxon>Spiroplasma</taxon>
    </lineage>
</organism>
<dbReference type="RefSeq" id="WP_277938335.1">
    <property type="nucleotide sequence ID" value="NZ_CP096246.1"/>
</dbReference>
<reference evidence="2 3" key="1">
    <citation type="submission" date="2022-04" db="EMBL/GenBank/DDBJ databases">
        <title>Whole genome of Spiroplasma citri.</title>
        <authorList>
            <person name="Khanchezar A."/>
            <person name="Izadpanah K."/>
            <person name="Taghavi M."/>
            <person name="Ghorbani A."/>
            <person name="Beven L."/>
        </authorList>
    </citation>
    <scope>NUCLEOTIDE SEQUENCE [LARGE SCALE GENOMIC DNA]</scope>
    <source>
        <strain evidence="2 3">D4</strain>
    </source>
</reference>
<name>A0AAX3SXB6_SPICI</name>
<dbReference type="EMBL" id="CP096246">
    <property type="protein sequence ID" value="WFG95891.1"/>
    <property type="molecule type" value="Genomic_DNA"/>
</dbReference>